<dbReference type="SUPFAM" id="SSF54768">
    <property type="entry name" value="dsRNA-binding domain-like"/>
    <property type="match status" value="1"/>
</dbReference>
<dbReference type="PANTHER" id="PTHR14950:SF53">
    <property type="entry name" value="RIBONUCLEASE 3-LIKE PROTEIN 3 ISOFORM X1"/>
    <property type="match status" value="1"/>
</dbReference>
<dbReference type="SMART" id="SM00535">
    <property type="entry name" value="RIBOc"/>
    <property type="match status" value="1"/>
</dbReference>
<dbReference type="PROSITE" id="PS50142">
    <property type="entry name" value="RNASE_3_2"/>
    <property type="match status" value="1"/>
</dbReference>
<evidence type="ECO:0000256" key="7">
    <source>
        <dbReference type="ARBA" id="ARBA00022842"/>
    </source>
</evidence>
<keyword evidence="11" id="KW-1185">Reference proteome</keyword>
<keyword evidence="8" id="KW-0694">RNA-binding</keyword>
<evidence type="ECO:0000256" key="1">
    <source>
        <dbReference type="ARBA" id="ARBA00001936"/>
    </source>
</evidence>
<dbReference type="STRING" id="1590841.A0A2R6QWJ9"/>
<dbReference type="PANTHER" id="PTHR14950">
    <property type="entry name" value="DICER-RELATED"/>
    <property type="match status" value="1"/>
</dbReference>
<sequence length="310" mass="35071">MTPSTWMRLILSPAKNWFAAQPMKSLSRRLREYGFALGDLLKAREGEGQATNYSLGGNNLRTESLPSLQEVEEIIGYNFNNPDLLEEAFTHVSFREKCMSYERLEYVGDSVLNLLITKEQFFLYPNLPPGLLSPLRAANVDTEKLARVAVKHNLHKYLRHRQPVLCKQIQEFIGAHSQYTVHSNGLMDAPKVLADIVESTIGAIYIDCNSSIDTTWEVAKGLLQPIITPEMLQIHPVKKLYETCRKNGLKIRLKDRWLKEGAYEVIVDNHLTGRGKCHAKKEIALNRAANNAYNEIVRKLGVKHDISSGG</sequence>
<evidence type="ECO:0000313" key="10">
    <source>
        <dbReference type="EMBL" id="PSS16133.1"/>
    </source>
</evidence>
<feature type="domain" description="RNase III" evidence="9">
    <location>
        <begin position="68"/>
        <end position="209"/>
    </location>
</feature>
<dbReference type="GO" id="GO:0004525">
    <property type="term" value="F:ribonuclease III activity"/>
    <property type="evidence" value="ECO:0007669"/>
    <property type="project" value="InterPro"/>
</dbReference>
<evidence type="ECO:0000256" key="3">
    <source>
        <dbReference type="ARBA" id="ARBA00022722"/>
    </source>
</evidence>
<dbReference type="InterPro" id="IPR036389">
    <property type="entry name" value="RNase_III_sf"/>
</dbReference>
<gene>
    <name evidence="10" type="ORF">CEY00_Acc13632</name>
</gene>
<accession>A0A2R6QWJ9</accession>
<evidence type="ECO:0000313" key="11">
    <source>
        <dbReference type="Proteomes" id="UP000241394"/>
    </source>
</evidence>
<name>A0A2R6QWJ9_ACTCC</name>
<evidence type="ECO:0000259" key="9">
    <source>
        <dbReference type="PROSITE" id="PS50142"/>
    </source>
</evidence>
<evidence type="ECO:0000256" key="6">
    <source>
        <dbReference type="ARBA" id="ARBA00022801"/>
    </source>
</evidence>
<keyword evidence="3" id="KW-0540">Nuclease</keyword>
<keyword evidence="5" id="KW-0255">Endonuclease</keyword>
<dbReference type="Gramene" id="PSS16133">
    <property type="protein sequence ID" value="PSS16133"/>
    <property type="gene ID" value="CEY00_Acc13632"/>
</dbReference>
<proteinExistence type="predicted"/>
<dbReference type="FunFam" id="1.10.1520.10:FF:000004">
    <property type="entry name" value="Endoribonuclease dicer-like 1"/>
    <property type="match status" value="1"/>
</dbReference>
<keyword evidence="4" id="KW-0479">Metal-binding</keyword>
<dbReference type="GO" id="GO:0005634">
    <property type="term" value="C:nucleus"/>
    <property type="evidence" value="ECO:0007669"/>
    <property type="project" value="TreeGrafter"/>
</dbReference>
<evidence type="ECO:0000256" key="4">
    <source>
        <dbReference type="ARBA" id="ARBA00022723"/>
    </source>
</evidence>
<dbReference type="PROSITE" id="PS00517">
    <property type="entry name" value="RNASE_3_1"/>
    <property type="match status" value="1"/>
</dbReference>
<keyword evidence="6" id="KW-0378">Hydrolase</keyword>
<dbReference type="OMA" id="THIYETY"/>
<evidence type="ECO:0000256" key="5">
    <source>
        <dbReference type="ARBA" id="ARBA00022759"/>
    </source>
</evidence>
<dbReference type="EMBL" id="NKQK01000012">
    <property type="protein sequence ID" value="PSS16133.1"/>
    <property type="molecule type" value="Genomic_DNA"/>
</dbReference>
<dbReference type="GO" id="GO:0003723">
    <property type="term" value="F:RNA binding"/>
    <property type="evidence" value="ECO:0007669"/>
    <property type="project" value="UniProtKB-KW"/>
</dbReference>
<dbReference type="AlphaFoldDB" id="A0A2R6QWJ9"/>
<dbReference type="Pfam" id="PF00636">
    <property type="entry name" value="Ribonuclease_3"/>
    <property type="match status" value="1"/>
</dbReference>
<dbReference type="GO" id="GO:0046872">
    <property type="term" value="F:metal ion binding"/>
    <property type="evidence" value="ECO:0007669"/>
    <property type="project" value="UniProtKB-KW"/>
</dbReference>
<keyword evidence="7" id="KW-0460">Magnesium</keyword>
<dbReference type="FunCoup" id="A0A2R6QWJ9">
    <property type="interactions" value="4"/>
</dbReference>
<dbReference type="GO" id="GO:0005737">
    <property type="term" value="C:cytoplasm"/>
    <property type="evidence" value="ECO:0007669"/>
    <property type="project" value="TreeGrafter"/>
</dbReference>
<evidence type="ECO:0000256" key="2">
    <source>
        <dbReference type="ARBA" id="ARBA00001946"/>
    </source>
</evidence>
<dbReference type="Gene3D" id="1.10.1520.10">
    <property type="entry name" value="Ribonuclease III domain"/>
    <property type="match status" value="1"/>
</dbReference>
<dbReference type="GO" id="GO:0030422">
    <property type="term" value="P:siRNA processing"/>
    <property type="evidence" value="ECO:0007669"/>
    <property type="project" value="TreeGrafter"/>
</dbReference>
<protein>
    <submittedName>
        <fullName evidence="10">Ribonuclease 3-like protein</fullName>
    </submittedName>
</protein>
<comment type="cofactor">
    <cofactor evidence="2">
        <name>Mg(2+)</name>
        <dbReference type="ChEBI" id="CHEBI:18420"/>
    </cofactor>
</comment>
<dbReference type="Proteomes" id="UP000241394">
    <property type="component" value="Chromosome LG12"/>
</dbReference>
<evidence type="ECO:0000256" key="8">
    <source>
        <dbReference type="ARBA" id="ARBA00022884"/>
    </source>
</evidence>
<comment type="cofactor">
    <cofactor evidence="1">
        <name>Mn(2+)</name>
        <dbReference type="ChEBI" id="CHEBI:29035"/>
    </cofactor>
</comment>
<dbReference type="CDD" id="cd00593">
    <property type="entry name" value="RIBOc"/>
    <property type="match status" value="1"/>
</dbReference>
<reference evidence="10 11" key="1">
    <citation type="submission" date="2017-07" db="EMBL/GenBank/DDBJ databases">
        <title>An improved, manually edited Actinidia chinensis var. chinensis (kiwifruit) genome highlights the challenges associated with draft genomes and gene prediction in plants.</title>
        <authorList>
            <person name="Pilkington S."/>
            <person name="Crowhurst R."/>
            <person name="Hilario E."/>
            <person name="Nardozza S."/>
            <person name="Fraser L."/>
            <person name="Peng Y."/>
            <person name="Gunaseelan K."/>
            <person name="Simpson R."/>
            <person name="Tahir J."/>
            <person name="Deroles S."/>
            <person name="Templeton K."/>
            <person name="Luo Z."/>
            <person name="Davy M."/>
            <person name="Cheng C."/>
            <person name="Mcneilage M."/>
            <person name="Scaglione D."/>
            <person name="Liu Y."/>
            <person name="Zhang Q."/>
            <person name="Datson P."/>
            <person name="De Silva N."/>
            <person name="Gardiner S."/>
            <person name="Bassett H."/>
            <person name="Chagne D."/>
            <person name="Mccallum J."/>
            <person name="Dzierzon H."/>
            <person name="Deng C."/>
            <person name="Wang Y.-Y."/>
            <person name="Barron N."/>
            <person name="Manako K."/>
            <person name="Bowen J."/>
            <person name="Foster T."/>
            <person name="Erridge Z."/>
            <person name="Tiffin H."/>
            <person name="Waite C."/>
            <person name="Davies K."/>
            <person name="Grierson E."/>
            <person name="Laing W."/>
            <person name="Kirk R."/>
            <person name="Chen X."/>
            <person name="Wood M."/>
            <person name="Montefiori M."/>
            <person name="Brummell D."/>
            <person name="Schwinn K."/>
            <person name="Catanach A."/>
            <person name="Fullerton C."/>
            <person name="Li D."/>
            <person name="Meiyalaghan S."/>
            <person name="Nieuwenhuizen N."/>
            <person name="Read N."/>
            <person name="Prakash R."/>
            <person name="Hunter D."/>
            <person name="Zhang H."/>
            <person name="Mckenzie M."/>
            <person name="Knabel M."/>
            <person name="Harris A."/>
            <person name="Allan A."/>
            <person name="Chen A."/>
            <person name="Janssen B."/>
            <person name="Plunkett B."/>
            <person name="Dwamena C."/>
            <person name="Voogd C."/>
            <person name="Leif D."/>
            <person name="Lafferty D."/>
            <person name="Souleyre E."/>
            <person name="Varkonyi-Gasic E."/>
            <person name="Gambi F."/>
            <person name="Hanley J."/>
            <person name="Yao J.-L."/>
            <person name="Cheung J."/>
            <person name="David K."/>
            <person name="Warren B."/>
            <person name="Marsh K."/>
            <person name="Snowden K."/>
            <person name="Lin-Wang K."/>
            <person name="Brian L."/>
            <person name="Martinez-Sanchez M."/>
            <person name="Wang M."/>
            <person name="Ileperuma N."/>
            <person name="Macnee N."/>
            <person name="Campin R."/>
            <person name="Mcatee P."/>
            <person name="Drummond R."/>
            <person name="Espley R."/>
            <person name="Ireland H."/>
            <person name="Wu R."/>
            <person name="Atkinson R."/>
            <person name="Karunairetnam S."/>
            <person name="Bulley S."/>
            <person name="Chunkath S."/>
            <person name="Hanley Z."/>
            <person name="Storey R."/>
            <person name="Thrimawithana A."/>
            <person name="Thomson S."/>
            <person name="David C."/>
            <person name="Testolin R."/>
        </authorList>
    </citation>
    <scope>NUCLEOTIDE SEQUENCE [LARGE SCALE GENOMIC DNA]</scope>
    <source>
        <strain evidence="11">cv. Red5</strain>
        <tissue evidence="10">Young leaf</tissue>
    </source>
</reference>
<dbReference type="SUPFAM" id="SSF69065">
    <property type="entry name" value="RNase III domain-like"/>
    <property type="match status" value="1"/>
</dbReference>
<organism evidence="10 11">
    <name type="scientific">Actinidia chinensis var. chinensis</name>
    <name type="common">Chinese soft-hair kiwi</name>
    <dbReference type="NCBI Taxonomy" id="1590841"/>
    <lineage>
        <taxon>Eukaryota</taxon>
        <taxon>Viridiplantae</taxon>
        <taxon>Streptophyta</taxon>
        <taxon>Embryophyta</taxon>
        <taxon>Tracheophyta</taxon>
        <taxon>Spermatophyta</taxon>
        <taxon>Magnoliopsida</taxon>
        <taxon>eudicotyledons</taxon>
        <taxon>Gunneridae</taxon>
        <taxon>Pentapetalae</taxon>
        <taxon>asterids</taxon>
        <taxon>Ericales</taxon>
        <taxon>Actinidiaceae</taxon>
        <taxon>Actinidia</taxon>
    </lineage>
</organism>
<comment type="caution">
    <text evidence="10">The sequence shown here is derived from an EMBL/GenBank/DDBJ whole genome shotgun (WGS) entry which is preliminary data.</text>
</comment>
<dbReference type="InParanoid" id="A0A2R6QWJ9"/>
<dbReference type="OrthoDB" id="416741at2759"/>
<dbReference type="InterPro" id="IPR000999">
    <property type="entry name" value="RNase_III_dom"/>
</dbReference>
<reference evidence="11" key="2">
    <citation type="journal article" date="2018" name="BMC Genomics">
        <title>A manually annotated Actinidia chinensis var. chinensis (kiwifruit) genome highlights the challenges associated with draft genomes and gene prediction in plants.</title>
        <authorList>
            <person name="Pilkington S.M."/>
            <person name="Crowhurst R."/>
            <person name="Hilario E."/>
            <person name="Nardozza S."/>
            <person name="Fraser L."/>
            <person name="Peng Y."/>
            <person name="Gunaseelan K."/>
            <person name="Simpson R."/>
            <person name="Tahir J."/>
            <person name="Deroles S.C."/>
            <person name="Templeton K."/>
            <person name="Luo Z."/>
            <person name="Davy M."/>
            <person name="Cheng C."/>
            <person name="McNeilage M."/>
            <person name="Scaglione D."/>
            <person name="Liu Y."/>
            <person name="Zhang Q."/>
            <person name="Datson P."/>
            <person name="De Silva N."/>
            <person name="Gardiner S.E."/>
            <person name="Bassett H."/>
            <person name="Chagne D."/>
            <person name="McCallum J."/>
            <person name="Dzierzon H."/>
            <person name="Deng C."/>
            <person name="Wang Y.Y."/>
            <person name="Barron L."/>
            <person name="Manako K."/>
            <person name="Bowen J."/>
            <person name="Foster T.M."/>
            <person name="Erridge Z.A."/>
            <person name="Tiffin H."/>
            <person name="Waite C.N."/>
            <person name="Davies K.M."/>
            <person name="Grierson E.P."/>
            <person name="Laing W.A."/>
            <person name="Kirk R."/>
            <person name="Chen X."/>
            <person name="Wood M."/>
            <person name="Montefiori M."/>
            <person name="Brummell D.A."/>
            <person name="Schwinn K.E."/>
            <person name="Catanach A."/>
            <person name="Fullerton C."/>
            <person name="Li D."/>
            <person name="Meiyalaghan S."/>
            <person name="Nieuwenhuizen N."/>
            <person name="Read N."/>
            <person name="Prakash R."/>
            <person name="Hunter D."/>
            <person name="Zhang H."/>
            <person name="McKenzie M."/>
            <person name="Knabel M."/>
            <person name="Harris A."/>
            <person name="Allan A.C."/>
            <person name="Gleave A."/>
            <person name="Chen A."/>
            <person name="Janssen B.J."/>
            <person name="Plunkett B."/>
            <person name="Ampomah-Dwamena C."/>
            <person name="Voogd C."/>
            <person name="Leif D."/>
            <person name="Lafferty D."/>
            <person name="Souleyre E.J.F."/>
            <person name="Varkonyi-Gasic E."/>
            <person name="Gambi F."/>
            <person name="Hanley J."/>
            <person name="Yao J.L."/>
            <person name="Cheung J."/>
            <person name="David K.M."/>
            <person name="Warren B."/>
            <person name="Marsh K."/>
            <person name="Snowden K.C."/>
            <person name="Lin-Wang K."/>
            <person name="Brian L."/>
            <person name="Martinez-Sanchez M."/>
            <person name="Wang M."/>
            <person name="Ileperuma N."/>
            <person name="Macnee N."/>
            <person name="Campin R."/>
            <person name="McAtee P."/>
            <person name="Drummond R.S.M."/>
            <person name="Espley R.V."/>
            <person name="Ireland H.S."/>
            <person name="Wu R."/>
            <person name="Atkinson R.G."/>
            <person name="Karunairetnam S."/>
            <person name="Bulley S."/>
            <person name="Chunkath S."/>
            <person name="Hanley Z."/>
            <person name="Storey R."/>
            <person name="Thrimawithana A.H."/>
            <person name="Thomson S."/>
            <person name="David C."/>
            <person name="Testolin R."/>
            <person name="Huang H."/>
            <person name="Hellens R.P."/>
            <person name="Schaffer R.J."/>
        </authorList>
    </citation>
    <scope>NUCLEOTIDE SEQUENCE [LARGE SCALE GENOMIC DNA]</scope>
    <source>
        <strain evidence="11">cv. Red5</strain>
    </source>
</reference>